<dbReference type="InterPro" id="IPR039426">
    <property type="entry name" value="TonB-dep_rcpt-like"/>
</dbReference>
<dbReference type="SUPFAM" id="SSF56935">
    <property type="entry name" value="Porins"/>
    <property type="match status" value="1"/>
</dbReference>
<evidence type="ECO:0000259" key="9">
    <source>
        <dbReference type="Pfam" id="PF25183"/>
    </source>
</evidence>
<keyword evidence="5 8" id="KW-0732">Signal</keyword>
<name>A0A7W8IH43_9BACT</name>
<comment type="caution">
    <text evidence="10">The sequence shown here is derived from an EMBL/GenBank/DDBJ whole genome shotgun (WGS) entry which is preliminary data.</text>
</comment>
<dbReference type="PANTHER" id="PTHR30069">
    <property type="entry name" value="TONB-DEPENDENT OUTER MEMBRANE RECEPTOR"/>
    <property type="match status" value="1"/>
</dbReference>
<evidence type="ECO:0000256" key="1">
    <source>
        <dbReference type="ARBA" id="ARBA00004571"/>
    </source>
</evidence>
<dbReference type="EMBL" id="JACHDY010000002">
    <property type="protein sequence ID" value="MBB5316912.1"/>
    <property type="molecule type" value="Genomic_DNA"/>
</dbReference>
<evidence type="ECO:0000256" key="4">
    <source>
        <dbReference type="ARBA" id="ARBA00022692"/>
    </source>
</evidence>
<dbReference type="InterPro" id="IPR057601">
    <property type="entry name" value="Oar-like_b-barrel"/>
</dbReference>
<evidence type="ECO:0000256" key="5">
    <source>
        <dbReference type="ARBA" id="ARBA00022729"/>
    </source>
</evidence>
<evidence type="ECO:0000313" key="10">
    <source>
        <dbReference type="EMBL" id="MBB5316912.1"/>
    </source>
</evidence>
<protein>
    <recommendedName>
        <fullName evidence="9">TonB-dependent transporter Oar-like beta-barrel domain-containing protein</fullName>
    </recommendedName>
</protein>
<keyword evidence="7" id="KW-0998">Cell outer membrane</keyword>
<gene>
    <name evidence="10" type="ORF">HDF09_001581</name>
</gene>
<dbReference type="Gene3D" id="2.60.40.1120">
    <property type="entry name" value="Carboxypeptidase-like, regulatory domain"/>
    <property type="match status" value="1"/>
</dbReference>
<comment type="subcellular location">
    <subcellularLocation>
        <location evidence="1">Cell outer membrane</location>
        <topology evidence="1">Multi-pass membrane protein</topology>
    </subcellularLocation>
</comment>
<dbReference type="Gene3D" id="2.40.170.20">
    <property type="entry name" value="TonB-dependent receptor, beta-barrel domain"/>
    <property type="match status" value="1"/>
</dbReference>
<reference evidence="10" key="1">
    <citation type="submission" date="2020-08" db="EMBL/GenBank/DDBJ databases">
        <title>Genomic Encyclopedia of Type Strains, Phase IV (KMG-V): Genome sequencing to study the core and pangenomes of soil and plant-associated prokaryotes.</title>
        <authorList>
            <person name="Whitman W."/>
        </authorList>
    </citation>
    <scope>NUCLEOTIDE SEQUENCE [LARGE SCALE GENOMIC DNA]</scope>
    <source>
        <strain evidence="10">M8UP27</strain>
    </source>
</reference>
<dbReference type="GO" id="GO:0009279">
    <property type="term" value="C:cell outer membrane"/>
    <property type="evidence" value="ECO:0007669"/>
    <property type="project" value="UniProtKB-SubCell"/>
</dbReference>
<keyword evidence="6" id="KW-0472">Membrane</keyword>
<dbReference type="PANTHER" id="PTHR30069:SF29">
    <property type="entry name" value="HEMOGLOBIN AND HEMOGLOBIN-HAPTOGLOBIN-BINDING PROTEIN 1-RELATED"/>
    <property type="match status" value="1"/>
</dbReference>
<accession>A0A7W8IH43</accession>
<keyword evidence="2" id="KW-0813">Transport</keyword>
<evidence type="ECO:0000313" key="11">
    <source>
        <dbReference type="Proteomes" id="UP000568106"/>
    </source>
</evidence>
<dbReference type="GO" id="GO:0015344">
    <property type="term" value="F:siderophore uptake transmembrane transporter activity"/>
    <property type="evidence" value="ECO:0007669"/>
    <property type="project" value="TreeGrafter"/>
</dbReference>
<proteinExistence type="predicted"/>
<dbReference type="AlphaFoldDB" id="A0A7W8IH43"/>
<keyword evidence="3" id="KW-1134">Transmembrane beta strand</keyword>
<organism evidence="10 11">
    <name type="scientific">Tunturiibacter empetritectus</name>
    <dbReference type="NCBI Taxonomy" id="3069691"/>
    <lineage>
        <taxon>Bacteria</taxon>
        <taxon>Pseudomonadati</taxon>
        <taxon>Acidobacteriota</taxon>
        <taxon>Terriglobia</taxon>
        <taxon>Terriglobales</taxon>
        <taxon>Acidobacteriaceae</taxon>
        <taxon>Tunturiibacter</taxon>
    </lineage>
</organism>
<dbReference type="InterPro" id="IPR008969">
    <property type="entry name" value="CarboxyPept-like_regulatory"/>
</dbReference>
<sequence length="1110" mass="119016">MHRQSVSPLQAVLYSLAAILLTTLGTSFANAQTFRGGINGTVTDRTGAAIANATVIAVQTDTDIKHTTTSSSGGEFLFQDLPLGSYSVTVSFSGFQTVKTDKISVQAGVIFTLPVSLPLSSSATTVEVDAAAVALDTTTTTQTTVLDAKVVADLPLNGRDFTQMISLTPGYAGYSGGGYGSLNGTRANQMNWQIDGVDNNDLWHNIPAVNQGGVSGIAGIILPLDAVDQFSAQTQSGPEGGRNPGGTVNLTLRSGTNQLHGTAYYFNRNEVFGAKSPFSSTKQKVRNYNTGFSVGGPFLKDKLFGFATFEHQRFVIGQSGNATEPSVGWQSQAQAILAQNGIAVNPVMQSVLNRLWGSSVLAKDTVGTVNNFHSSDPEYGYSWNGLGKVDYRLSDKDNLSAHWFVGQGSQVAPVGSQLLAYYEVAPIHVQNIAIVYNRVISSSISNQVLAGVNYFNQVFNDNQTGQDVQSLGFITGATFPNAPNITIGRPATTGGGTSAASSNFDPVGLTPPEGRNDITGHLTDQLSWTKGKHQMRFGGEYRQAQLDEFYHRHATGSFTFDGTQTTAVATQRNGGNAPTPNPDGLDGYRYSLADFLAGTTSAASITIGDPERQVFVNTWFLNAGDSWQLSPKLNVNYGIRYDYEGPLHNSNKDMSVFRPGLTATNGLAFQGSEIDSLYPKYYKNFSPRVGLSYALDSNTVIRAGYGWYADTPNLNPFLDNRPGNQAPNGVEGNPGGASPVYSVSAANGGSNTTIVQGVPIFPSSVGYPCKPTSPCGVFSVNPNFRPSYNENYNVNLEHTLAPSVIFQLGYVGSSARHLLSLLDINQATPGVYVSDPPTLPNAESADFKRQQHRPFYSQYGQYGNINQIESIGTANYNSLQAQIRITNWHHFSTQTIYTWSHALDEVSAYRGALPQDSTNFKGDYGNSDFDTRNTFVSFMSYEVPGSQHLKGLTGGWQVNGLLSFHGGQPFTVHASGDLSGTNEGNDRAVQIAPARVGYQGQSTTANWIDLSAFQDPTPGTFGTVRRNSFYAPGYSDVDLSVFKNTRIGERLTIQLRAEMFNLLNRNNFAPPSPSVGGSSQLSDTIGDYNGAPGIGAGEAFNTQFGGKIIF</sequence>
<keyword evidence="4" id="KW-0812">Transmembrane</keyword>
<dbReference type="SUPFAM" id="SSF49464">
    <property type="entry name" value="Carboxypeptidase regulatory domain-like"/>
    <property type="match status" value="1"/>
</dbReference>
<evidence type="ECO:0000256" key="2">
    <source>
        <dbReference type="ARBA" id="ARBA00022448"/>
    </source>
</evidence>
<keyword evidence="11" id="KW-1185">Reference proteome</keyword>
<feature type="chain" id="PRO_5031215433" description="TonB-dependent transporter Oar-like beta-barrel domain-containing protein" evidence="8">
    <location>
        <begin position="32"/>
        <end position="1110"/>
    </location>
</feature>
<evidence type="ECO:0000256" key="3">
    <source>
        <dbReference type="ARBA" id="ARBA00022452"/>
    </source>
</evidence>
<dbReference type="Pfam" id="PF13620">
    <property type="entry name" value="CarboxypepD_reg"/>
    <property type="match status" value="1"/>
</dbReference>
<evidence type="ECO:0000256" key="7">
    <source>
        <dbReference type="ARBA" id="ARBA00023237"/>
    </source>
</evidence>
<dbReference type="Pfam" id="PF25183">
    <property type="entry name" value="OMP_b-brl_4"/>
    <property type="match status" value="1"/>
</dbReference>
<feature type="domain" description="TonB-dependent transporter Oar-like beta-barrel" evidence="9">
    <location>
        <begin position="252"/>
        <end position="1080"/>
    </location>
</feature>
<evidence type="ECO:0000256" key="6">
    <source>
        <dbReference type="ARBA" id="ARBA00023136"/>
    </source>
</evidence>
<dbReference type="InterPro" id="IPR036942">
    <property type="entry name" value="Beta-barrel_TonB_sf"/>
</dbReference>
<evidence type="ECO:0000256" key="8">
    <source>
        <dbReference type="SAM" id="SignalP"/>
    </source>
</evidence>
<dbReference type="Proteomes" id="UP000568106">
    <property type="component" value="Unassembled WGS sequence"/>
</dbReference>
<dbReference type="GO" id="GO:0044718">
    <property type="term" value="P:siderophore transmembrane transport"/>
    <property type="evidence" value="ECO:0007669"/>
    <property type="project" value="TreeGrafter"/>
</dbReference>
<feature type="signal peptide" evidence="8">
    <location>
        <begin position="1"/>
        <end position="31"/>
    </location>
</feature>